<organism evidence="1 2">
    <name type="scientific">candidate division Kazan bacterium RIFCSPLOWO2_01_FULL_45_19</name>
    <dbReference type="NCBI Taxonomy" id="1798538"/>
    <lineage>
        <taxon>Bacteria</taxon>
        <taxon>Bacteria division Kazan-3B-28</taxon>
    </lineage>
</organism>
<protein>
    <recommendedName>
        <fullName evidence="3">YbbR-like protein</fullName>
    </recommendedName>
</protein>
<dbReference type="AlphaFoldDB" id="A0A1F4NR52"/>
<dbReference type="Gene3D" id="2.170.120.40">
    <property type="entry name" value="YbbR-like domain"/>
    <property type="match status" value="2"/>
</dbReference>
<dbReference type="EMBL" id="METD01000001">
    <property type="protein sequence ID" value="OGB73372.1"/>
    <property type="molecule type" value="Genomic_DNA"/>
</dbReference>
<evidence type="ECO:0000313" key="2">
    <source>
        <dbReference type="Proteomes" id="UP000178085"/>
    </source>
</evidence>
<dbReference type="PANTHER" id="PTHR37804:SF1">
    <property type="entry name" value="CDAA REGULATORY PROTEIN CDAR"/>
    <property type="match status" value="1"/>
</dbReference>
<dbReference type="InterPro" id="IPR012505">
    <property type="entry name" value="YbbR"/>
</dbReference>
<sequence>MRFSDITSIRVILIITAVLIWVNVYALSYQTKSWSAPIIVKNLPAGLAVANGVTTVTAKISGRPYAITKLNDISFQFQLDLSGIATPGRYSRPIVPLAVPNNIRLINYQPTEVVVDLDVEVSKIVPVVLNTTGWVADGYSVKQAKVVPDRVTIYGAGALLDKITHASAEVTISHRRESFTVPISFQADNGGGQSLGAVRMSPAEGQANIEIGPGAASRNLGLKASFVNKLPGGFWVQEVKFEPAVVLVSGTQQALDQLAYLTTTPINLNGRTKNFTDQVAVDLPNGISLVGENLILTTVTIGSSQGTKQLTVVPQYANVTEGFSVTTTNPGSIQVILAGAPEMLKGLTRNDVILNLDLRGALSGANMIEINQGMFTTPTGVEVVSFAPIKVEVVLSRVR</sequence>
<dbReference type="Pfam" id="PF07949">
    <property type="entry name" value="YbbR"/>
    <property type="match status" value="3"/>
</dbReference>
<evidence type="ECO:0000313" key="1">
    <source>
        <dbReference type="EMBL" id="OGB73372.1"/>
    </source>
</evidence>
<reference evidence="1 2" key="1">
    <citation type="journal article" date="2016" name="Nat. Commun.">
        <title>Thousands of microbial genomes shed light on interconnected biogeochemical processes in an aquifer system.</title>
        <authorList>
            <person name="Anantharaman K."/>
            <person name="Brown C.T."/>
            <person name="Hug L.A."/>
            <person name="Sharon I."/>
            <person name="Castelle C.J."/>
            <person name="Probst A.J."/>
            <person name="Thomas B.C."/>
            <person name="Singh A."/>
            <person name="Wilkins M.J."/>
            <person name="Karaoz U."/>
            <person name="Brodie E.L."/>
            <person name="Williams K.H."/>
            <person name="Hubbard S.S."/>
            <person name="Banfield J.F."/>
        </authorList>
    </citation>
    <scope>NUCLEOTIDE SEQUENCE [LARGE SCALE GENOMIC DNA]</scope>
</reference>
<dbReference type="Proteomes" id="UP000178085">
    <property type="component" value="Unassembled WGS sequence"/>
</dbReference>
<accession>A0A1F4NR52</accession>
<dbReference type="Gene3D" id="2.170.120.30">
    <property type="match status" value="2"/>
</dbReference>
<proteinExistence type="predicted"/>
<dbReference type="InterPro" id="IPR053154">
    <property type="entry name" value="c-di-AMP_regulator"/>
</dbReference>
<comment type="caution">
    <text evidence="1">The sequence shown here is derived from an EMBL/GenBank/DDBJ whole genome shotgun (WGS) entry which is preliminary data.</text>
</comment>
<gene>
    <name evidence="1" type="ORF">A3K51_00640</name>
</gene>
<dbReference type="PANTHER" id="PTHR37804">
    <property type="entry name" value="CDAA REGULATORY PROTEIN CDAR"/>
    <property type="match status" value="1"/>
</dbReference>
<evidence type="ECO:0008006" key="3">
    <source>
        <dbReference type="Google" id="ProtNLM"/>
    </source>
</evidence>
<name>A0A1F4NR52_UNCK3</name>